<evidence type="ECO:0000256" key="2">
    <source>
        <dbReference type="ARBA" id="ARBA00022737"/>
    </source>
</evidence>
<dbReference type="PANTHER" id="PTHR12696">
    <property type="entry name" value="TIP120"/>
    <property type="match status" value="1"/>
</dbReference>
<dbReference type="Proteomes" id="UP000046393">
    <property type="component" value="Unplaced"/>
</dbReference>
<comment type="similarity">
    <text evidence="1">Belongs to the CAND family.</text>
</comment>
<dbReference type="AlphaFoldDB" id="A0A0N5AZJ8"/>
<dbReference type="SUPFAM" id="SSF48371">
    <property type="entry name" value="ARM repeat"/>
    <property type="match status" value="1"/>
</dbReference>
<dbReference type="InterPro" id="IPR016024">
    <property type="entry name" value="ARM-type_fold"/>
</dbReference>
<dbReference type="WBParaSite" id="SMUV_0001042301-mRNA-1">
    <property type="protein sequence ID" value="SMUV_0001042301-mRNA-1"/>
    <property type="gene ID" value="SMUV_0001042301"/>
</dbReference>
<feature type="compositionally biased region" description="Acidic residues" evidence="4">
    <location>
        <begin position="328"/>
        <end position="347"/>
    </location>
</feature>
<proteinExistence type="inferred from homology"/>
<evidence type="ECO:0000259" key="5">
    <source>
        <dbReference type="Pfam" id="PF08623"/>
    </source>
</evidence>
<name>A0A0N5AZJ8_9BILA</name>
<feature type="domain" description="TATA-binding protein interacting (TIP20)" evidence="5">
    <location>
        <begin position="1085"/>
        <end position="1238"/>
    </location>
</feature>
<organism evidence="6 7">
    <name type="scientific">Syphacia muris</name>
    <dbReference type="NCBI Taxonomy" id="451379"/>
    <lineage>
        <taxon>Eukaryota</taxon>
        <taxon>Metazoa</taxon>
        <taxon>Ecdysozoa</taxon>
        <taxon>Nematoda</taxon>
        <taxon>Chromadorea</taxon>
        <taxon>Rhabditida</taxon>
        <taxon>Spirurina</taxon>
        <taxon>Oxyuridomorpha</taxon>
        <taxon>Oxyuroidea</taxon>
        <taxon>Oxyuridae</taxon>
        <taxon>Syphacia</taxon>
    </lineage>
</organism>
<feature type="region of interest" description="Disordered" evidence="4">
    <location>
        <begin position="313"/>
        <end position="347"/>
    </location>
</feature>
<evidence type="ECO:0000256" key="4">
    <source>
        <dbReference type="SAM" id="MobiDB-lite"/>
    </source>
</evidence>
<keyword evidence="6" id="KW-1185">Reference proteome</keyword>
<dbReference type="InterPro" id="IPR013932">
    <property type="entry name" value="TATA-bd_TIP120"/>
</dbReference>
<dbReference type="InterPro" id="IPR011989">
    <property type="entry name" value="ARM-like"/>
</dbReference>
<dbReference type="Gene3D" id="1.25.10.10">
    <property type="entry name" value="Leucine-rich Repeat Variant"/>
    <property type="match status" value="1"/>
</dbReference>
<evidence type="ECO:0000256" key="3">
    <source>
        <dbReference type="ARBA" id="ARBA00022786"/>
    </source>
</evidence>
<reference evidence="7" key="1">
    <citation type="submission" date="2017-02" db="UniProtKB">
        <authorList>
            <consortium name="WormBaseParasite"/>
        </authorList>
    </citation>
    <scope>IDENTIFICATION</scope>
</reference>
<dbReference type="Pfam" id="PF25782">
    <property type="entry name" value="TPR_CAND1"/>
    <property type="match status" value="1"/>
</dbReference>
<evidence type="ECO:0000313" key="6">
    <source>
        <dbReference type="Proteomes" id="UP000046393"/>
    </source>
</evidence>
<keyword evidence="3" id="KW-0833">Ubl conjugation pathway</keyword>
<protein>
    <submittedName>
        <fullName evidence="7">TIP120 domain-containing protein</fullName>
    </submittedName>
</protein>
<dbReference type="GO" id="GO:0010265">
    <property type="term" value="P:SCF complex assembly"/>
    <property type="evidence" value="ECO:0007669"/>
    <property type="project" value="InterPro"/>
</dbReference>
<dbReference type="Pfam" id="PF08623">
    <property type="entry name" value="TIP120"/>
    <property type="match status" value="1"/>
</dbReference>
<evidence type="ECO:0000313" key="7">
    <source>
        <dbReference type="WBParaSite" id="SMUV_0001042301-mRNA-1"/>
    </source>
</evidence>
<keyword evidence="2" id="KW-0677">Repeat</keyword>
<dbReference type="STRING" id="451379.A0A0N5AZJ8"/>
<evidence type="ECO:0000256" key="1">
    <source>
        <dbReference type="ARBA" id="ARBA00007657"/>
    </source>
</evidence>
<dbReference type="InterPro" id="IPR039852">
    <property type="entry name" value="CAND1/CAND2"/>
</dbReference>
<sequence length="1261" mass="141279">MSAMAYQITSLLEKMSSNDKDYRFMATNDLMVELQNDSIKLDEETERKVVRMLLKLLEDKNGEVQNLAIKCLGPLINKVKESQAEAIVDNLCTNMISGNEQLRDVSSVALKTVIAELSPSEALSTNVIVRVVPKLTGALSKVAPTEASVRLEILEIIADVLLRYGPALMTFLSPLQEVIMAQLFSDRQALRKRSVVALGNLLIAAPKGLYANTMGTLINQLSRDKVPLLHVRTLVQTTQYICKCTGNRFSPYLQQLVPVILRYTLECNDDELQESCIQAFDSFLYRCPKDMSVYVPKIVELVSNLLKHDPNYTYDEEDDNLDEQKEMDVDEAESDQDDDGDEYSDDDDMSWKVRRASAKCIEALIASRREQIVEFSETLGSLLISRFKEREDNVKWDIFHAFTQLLCQIRNLFPNFSSLCLSDEEKESSLSRYKEGDIILVNGAVLLKSAVSDEQLSVLKILDHQIPALVRIINKQLKTKVVKTKQCCFILLTQLLRAYPGCLANHLHLLVAGVQAAMTDKTSNTNLKIDTLTFLSIALCTHAPEKIHPYMSVLVPLIVQAVKDPFYKVSAGALDVTLALIRVLRPSRPSATFLDSSTFVGSIYLAVAEKLKANDIDQEVKEKAITSIGLLIATFGDYLHDELRLCLPILLERLRNEMTRLVTVKSLTTIVNSPLKINLEAILPDTLLLLAEFLRKNQRALKIATLNLLDSLVNKYTHGGLDSNELEKVLAETPGLISELDLQISQLVLHFLTGVIKVFPKVIGESLSSILNAFVTLTQSSLLQGATLNAALEFLDTLINSSLPDKPSFEKLMSQLTLPVYERPGLHRQAYHSISACAAVVASSAELDKAASLVSTLADHLKDSSTSNEICLFSLLVLGELGRKRPEVYDAVKSIKPELLLMEAFNSSSEELKTAASYSLGRLAVGNLEKFLPFLLKQISAQPKRQYLLLHSLKEVIGSESVDSRAMEFFRPRIEQICPVLMEHAMCAEEGTRNVVAECLGKLCLAYPEYLLPRLKECVKSDSPLLRATAVTAVKFLIVEHWTAVDDLLRVSMGDFLQTVKDPNHNVRRVALVTFNSAAHNKPNLIRDLLDELLPALYAETAVKKELVREVEMGPFKHMVDDGLDLRKAAFECMYTLLETCLERLSIPEFMTHVEAGLSDHHDIKLLTYLMLARLSVLCPTQVLQRLEKISEPLKMQMHEKVKPNAVKQESDKQDELRRAAIRLIIALQRIPEAYRQVHLVELLNVVRNNPELNSLYQEAE</sequence>
<accession>A0A0N5AZJ8</accession>